<name>A0A1J4P444_9ACTN</name>
<keyword evidence="2" id="KW-1185">Reference proteome</keyword>
<gene>
    <name evidence="1" type="ORF">WN71_001230</name>
</gene>
<evidence type="ECO:0000313" key="2">
    <source>
        <dbReference type="Proteomes" id="UP000034196"/>
    </source>
</evidence>
<accession>A0A1J4P444</accession>
<dbReference type="AlphaFoldDB" id="A0A1J4P444"/>
<protein>
    <submittedName>
        <fullName evidence="1">Uncharacterized protein</fullName>
    </submittedName>
</protein>
<organism evidence="1 2">
    <name type="scientific">Streptomyces mangrovisoli</name>
    <dbReference type="NCBI Taxonomy" id="1428628"/>
    <lineage>
        <taxon>Bacteria</taxon>
        <taxon>Bacillati</taxon>
        <taxon>Actinomycetota</taxon>
        <taxon>Actinomycetes</taxon>
        <taxon>Kitasatosporales</taxon>
        <taxon>Streptomycetaceae</taxon>
        <taxon>Streptomyces</taxon>
    </lineage>
</organism>
<dbReference type="STRING" id="1428628.WN71_001230"/>
<dbReference type="Proteomes" id="UP000034196">
    <property type="component" value="Unassembled WGS sequence"/>
</dbReference>
<proteinExistence type="predicted"/>
<sequence length="72" mass="7616">MRAAVIARNSPRPALAAAIRREGLRGVTPVRSGGGGWGLIVASRPRVRSWLVARFPAPLRGAPQPGHMRGTP</sequence>
<evidence type="ECO:0000313" key="1">
    <source>
        <dbReference type="EMBL" id="OIJ69537.1"/>
    </source>
</evidence>
<comment type="caution">
    <text evidence="1">The sequence shown here is derived from an EMBL/GenBank/DDBJ whole genome shotgun (WGS) entry which is preliminary data.</text>
</comment>
<dbReference type="EMBL" id="LAVA02000003">
    <property type="protein sequence ID" value="OIJ69537.1"/>
    <property type="molecule type" value="Genomic_DNA"/>
</dbReference>
<reference evidence="1" key="1">
    <citation type="submission" date="2016-10" db="EMBL/GenBank/DDBJ databases">
        <title>Genome sequence of Streptomyces mangrovisoli MUSC 149.</title>
        <authorList>
            <person name="Lee L.-H."/>
            <person name="Ser H.-L."/>
        </authorList>
    </citation>
    <scope>NUCLEOTIDE SEQUENCE [LARGE SCALE GENOMIC DNA]</scope>
    <source>
        <strain evidence="1">MUSC 149</strain>
    </source>
</reference>